<gene>
    <name evidence="2" type="ORF">SAMN02745206_03586</name>
</gene>
<accession>A0A1M5IFQ3</accession>
<reference evidence="3" key="1">
    <citation type="submission" date="2016-11" db="EMBL/GenBank/DDBJ databases">
        <authorList>
            <person name="Varghese N."/>
            <person name="Submissions S."/>
        </authorList>
    </citation>
    <scope>NUCLEOTIDE SEQUENCE [LARGE SCALE GENOMIC DNA]</scope>
    <source>
        <strain evidence="3">DSM 9756</strain>
    </source>
</reference>
<dbReference type="AlphaFoldDB" id="A0A1M5IFQ3"/>
<organism evidence="2 3">
    <name type="scientific">Desulfacinum infernum DSM 9756</name>
    <dbReference type="NCBI Taxonomy" id="1121391"/>
    <lineage>
        <taxon>Bacteria</taxon>
        <taxon>Pseudomonadati</taxon>
        <taxon>Thermodesulfobacteriota</taxon>
        <taxon>Syntrophobacteria</taxon>
        <taxon>Syntrophobacterales</taxon>
        <taxon>Syntrophobacteraceae</taxon>
        <taxon>Desulfacinum</taxon>
    </lineage>
</organism>
<feature type="domain" description="DUF5619" evidence="1">
    <location>
        <begin position="19"/>
        <end position="100"/>
    </location>
</feature>
<dbReference type="InterPro" id="IPR041145">
    <property type="entry name" value="DUF5619"/>
</dbReference>
<evidence type="ECO:0000313" key="2">
    <source>
        <dbReference type="EMBL" id="SHG26740.1"/>
    </source>
</evidence>
<dbReference type="OrthoDB" id="5518218at2"/>
<dbReference type="Pfam" id="PF18505">
    <property type="entry name" value="DUF5619"/>
    <property type="match status" value="1"/>
</dbReference>
<evidence type="ECO:0000259" key="1">
    <source>
        <dbReference type="Pfam" id="PF18505"/>
    </source>
</evidence>
<proteinExistence type="predicted"/>
<dbReference type="Proteomes" id="UP000184076">
    <property type="component" value="Unassembled WGS sequence"/>
</dbReference>
<evidence type="ECO:0000313" key="3">
    <source>
        <dbReference type="Proteomes" id="UP000184076"/>
    </source>
</evidence>
<dbReference type="RefSeq" id="WP_073041966.1">
    <property type="nucleotide sequence ID" value="NZ_FQVB01000055.1"/>
</dbReference>
<keyword evidence="3" id="KW-1185">Reference proteome</keyword>
<sequence>MIELAKTCIPLEEAMLRHRVALSHAGGDLDYESARRLADAEAARRDPDPMLLAWYDRRAGRFSPNVECCDETRPAWLAYAESRGADLAVTVNGLDYVFVYRFVKDD</sequence>
<dbReference type="Gene3D" id="3.30.1490.340">
    <property type="match status" value="1"/>
</dbReference>
<dbReference type="EMBL" id="FQVB01000055">
    <property type="protein sequence ID" value="SHG26740.1"/>
    <property type="molecule type" value="Genomic_DNA"/>
</dbReference>
<name>A0A1M5IFQ3_9BACT</name>
<protein>
    <recommendedName>
        <fullName evidence="1">DUF5619 domain-containing protein</fullName>
    </recommendedName>
</protein>